<evidence type="ECO:0000259" key="2">
    <source>
        <dbReference type="PROSITE" id="PS50053"/>
    </source>
</evidence>
<feature type="compositionally biased region" description="Low complexity" evidence="1">
    <location>
        <begin position="336"/>
        <end position="358"/>
    </location>
</feature>
<keyword evidence="4" id="KW-1185">Reference proteome</keyword>
<feature type="compositionally biased region" description="Low complexity" evidence="1">
    <location>
        <begin position="30"/>
        <end position="42"/>
    </location>
</feature>
<feature type="domain" description="Ubiquitin-like" evidence="2">
    <location>
        <begin position="105"/>
        <end position="177"/>
    </location>
</feature>
<organism evidence="3 4">
    <name type="scientific">Ditylenchus destructor</name>
    <dbReference type="NCBI Taxonomy" id="166010"/>
    <lineage>
        <taxon>Eukaryota</taxon>
        <taxon>Metazoa</taxon>
        <taxon>Ecdysozoa</taxon>
        <taxon>Nematoda</taxon>
        <taxon>Chromadorea</taxon>
        <taxon>Rhabditida</taxon>
        <taxon>Tylenchina</taxon>
        <taxon>Tylenchomorpha</taxon>
        <taxon>Sphaerularioidea</taxon>
        <taxon>Anguinidae</taxon>
        <taxon>Anguininae</taxon>
        <taxon>Ditylenchus</taxon>
    </lineage>
</organism>
<evidence type="ECO:0000313" key="4">
    <source>
        <dbReference type="Proteomes" id="UP001201812"/>
    </source>
</evidence>
<dbReference type="PROSITE" id="PS50053">
    <property type="entry name" value="UBIQUITIN_2"/>
    <property type="match status" value="1"/>
</dbReference>
<feature type="compositionally biased region" description="Basic residues" evidence="1">
    <location>
        <begin position="43"/>
        <end position="55"/>
    </location>
</feature>
<feature type="region of interest" description="Disordered" evidence="1">
    <location>
        <begin position="326"/>
        <end position="425"/>
    </location>
</feature>
<name>A0AAD4MQP1_9BILA</name>
<feature type="compositionally biased region" description="Polar residues" evidence="1">
    <location>
        <begin position="385"/>
        <end position="412"/>
    </location>
</feature>
<gene>
    <name evidence="3" type="ORF">DdX_15823</name>
</gene>
<dbReference type="Proteomes" id="UP001201812">
    <property type="component" value="Unassembled WGS sequence"/>
</dbReference>
<dbReference type="InterPro" id="IPR000626">
    <property type="entry name" value="Ubiquitin-like_dom"/>
</dbReference>
<evidence type="ECO:0000256" key="1">
    <source>
        <dbReference type="SAM" id="MobiDB-lite"/>
    </source>
</evidence>
<feature type="region of interest" description="Disordered" evidence="1">
    <location>
        <begin position="22"/>
        <end position="63"/>
    </location>
</feature>
<proteinExistence type="predicted"/>
<sequence>MSHALRGGKVAVSPTAISVGSTIGTKVSSRDTSSTTSGATRGRSTKKRRLSRPRRVLSSSVSSRSTIASRGVSFFRVTLKQDDKVPRSRRSKASPVSNHSSPMNPRVLIQSFETEKRIEYFLLPSVTVQEVIEEAHLLMADIVSGEQEFLLLNGKIMKNHLPIATYAIPDGTRLCIISLNTMRYINAKMEENEDKHASRFKVHQDSHVLHQINKSFNDLHMSSQDCDEARKHDSRSLHDGFVSRLDPVKKFHEISGRIKMECNRILKKDYNGNLNFAQCLSESSSKTIKSKSQDQSSSEHSLGMHKKKVTLCGVRHLSETDCKAQGMCQKSPGSDSAQSNNVPSASSSTSTSHCATSSETQASSSHRFVKRKQTSGRVARLLSKASHSFGTNSESGSNTNCTGTEIPNGSQPEENSRRNSSSSLLGTATPKQLRVFVQNYGTERKVEVFLLPYISVRTVIRQAHMLMGESTRQGREYLLLHGEIMKDYLPISMYYIEEGAILCIISASMLHMVNAAMTDAPFKQVKGFHDQRRTHFDMTQSETNTNFTGNESAGGTRVNTRGASKRISFSPSIVHSREHSQDRYMLYETAVEVHRERDIGEMTNSQFELNRFENESREIAKGQNRESEGFVNIPGRNLNASCDVCDTFFDSKNEREYRERDRSPESILKLLAAEYCAATGEELDFGILNTETEEETGSEYATIRDEVENEDHAQKYYVLHYD</sequence>
<feature type="region of interest" description="Disordered" evidence="1">
    <location>
        <begin position="541"/>
        <end position="562"/>
    </location>
</feature>
<dbReference type="EMBL" id="JAKKPZ010000109">
    <property type="protein sequence ID" value="KAI1701876.1"/>
    <property type="molecule type" value="Genomic_DNA"/>
</dbReference>
<dbReference type="AlphaFoldDB" id="A0AAD4MQP1"/>
<feature type="region of interest" description="Disordered" evidence="1">
    <location>
        <begin position="83"/>
        <end position="102"/>
    </location>
</feature>
<comment type="caution">
    <text evidence="3">The sequence shown here is derived from an EMBL/GenBank/DDBJ whole genome shotgun (WGS) entry which is preliminary data.</text>
</comment>
<accession>A0AAD4MQP1</accession>
<protein>
    <recommendedName>
        <fullName evidence="2">Ubiquitin-like domain-containing protein</fullName>
    </recommendedName>
</protein>
<reference evidence="3" key="1">
    <citation type="submission" date="2022-01" db="EMBL/GenBank/DDBJ databases">
        <title>Genome Sequence Resource for Two Populations of Ditylenchus destructor, the Migratory Endoparasitic Phytonematode.</title>
        <authorList>
            <person name="Zhang H."/>
            <person name="Lin R."/>
            <person name="Xie B."/>
        </authorList>
    </citation>
    <scope>NUCLEOTIDE SEQUENCE</scope>
    <source>
        <strain evidence="3">BazhouSP</strain>
    </source>
</reference>
<evidence type="ECO:0000313" key="3">
    <source>
        <dbReference type="EMBL" id="KAI1701876.1"/>
    </source>
</evidence>